<keyword evidence="3" id="KW-1185">Reference proteome</keyword>
<sequence>MRALALLAVLLVATPAVFAEDEALPEASAADVKQLLQVCKQMAVEDEIIKDELADYLLDCVNDQLNEMGYRRIETLPKS</sequence>
<dbReference type="Proteomes" id="UP000662770">
    <property type="component" value="Chromosome"/>
</dbReference>
<evidence type="ECO:0000313" key="3">
    <source>
        <dbReference type="Proteomes" id="UP000662770"/>
    </source>
</evidence>
<proteinExistence type="predicted"/>
<evidence type="ECO:0000256" key="1">
    <source>
        <dbReference type="SAM" id="SignalP"/>
    </source>
</evidence>
<accession>A0ABX7QPL9</accession>
<dbReference type="EMBL" id="CP071503">
    <property type="protein sequence ID" value="QSX33417.1"/>
    <property type="molecule type" value="Genomic_DNA"/>
</dbReference>
<gene>
    <name evidence="2" type="ORF">JYB87_17130</name>
</gene>
<name>A0ABX7QPL9_9GAMM</name>
<keyword evidence="1" id="KW-0732">Signal</keyword>
<protein>
    <submittedName>
        <fullName evidence="2">Uncharacterized protein</fullName>
    </submittedName>
</protein>
<feature type="signal peptide" evidence="1">
    <location>
        <begin position="1"/>
        <end position="19"/>
    </location>
</feature>
<evidence type="ECO:0000313" key="2">
    <source>
        <dbReference type="EMBL" id="QSX33417.1"/>
    </source>
</evidence>
<reference evidence="2 3" key="1">
    <citation type="submission" date="2021-03" db="EMBL/GenBank/DDBJ databases">
        <title>Novel species identification of genus Shewanella.</title>
        <authorList>
            <person name="Liu G."/>
            <person name="Zhang Q."/>
        </authorList>
    </citation>
    <scope>NUCLEOTIDE SEQUENCE [LARGE SCALE GENOMIC DNA]</scope>
    <source>
        <strain evidence="2 3">FJAT-51800</strain>
    </source>
</reference>
<dbReference type="RefSeq" id="WP_207354650.1">
    <property type="nucleotide sequence ID" value="NZ_CP071503.1"/>
</dbReference>
<feature type="chain" id="PRO_5045226461" evidence="1">
    <location>
        <begin position="20"/>
        <end position="79"/>
    </location>
</feature>
<organism evidence="2 3">
    <name type="scientific">Shewanella avicenniae</name>
    <dbReference type="NCBI Taxonomy" id="2814294"/>
    <lineage>
        <taxon>Bacteria</taxon>
        <taxon>Pseudomonadati</taxon>
        <taxon>Pseudomonadota</taxon>
        <taxon>Gammaproteobacteria</taxon>
        <taxon>Alteromonadales</taxon>
        <taxon>Shewanellaceae</taxon>
        <taxon>Shewanella</taxon>
    </lineage>
</organism>